<gene>
    <name evidence="3" type="ORF">CYMTET_36987</name>
</gene>
<reference evidence="3 4" key="1">
    <citation type="journal article" date="2015" name="Genome Biol. Evol.">
        <title>Comparative Genomics of a Bacterivorous Green Alga Reveals Evolutionary Causalities and Consequences of Phago-Mixotrophic Mode of Nutrition.</title>
        <authorList>
            <person name="Burns J.A."/>
            <person name="Paasch A."/>
            <person name="Narechania A."/>
            <person name="Kim E."/>
        </authorList>
    </citation>
    <scope>NUCLEOTIDE SEQUENCE [LARGE SCALE GENOMIC DNA]</scope>
    <source>
        <strain evidence="3 4">PLY_AMNH</strain>
    </source>
</reference>
<protein>
    <submittedName>
        <fullName evidence="3">Uncharacterized protein</fullName>
    </submittedName>
</protein>
<evidence type="ECO:0000313" key="4">
    <source>
        <dbReference type="Proteomes" id="UP001190700"/>
    </source>
</evidence>
<keyword evidence="2" id="KW-0472">Membrane</keyword>
<keyword evidence="2" id="KW-1133">Transmembrane helix</keyword>
<evidence type="ECO:0000256" key="1">
    <source>
        <dbReference type="SAM" id="MobiDB-lite"/>
    </source>
</evidence>
<feature type="region of interest" description="Disordered" evidence="1">
    <location>
        <begin position="1614"/>
        <end position="1633"/>
    </location>
</feature>
<evidence type="ECO:0000313" key="3">
    <source>
        <dbReference type="EMBL" id="KAK3253772.1"/>
    </source>
</evidence>
<dbReference type="Proteomes" id="UP001190700">
    <property type="component" value="Unassembled WGS sequence"/>
</dbReference>
<dbReference type="EMBL" id="LGRX02024659">
    <property type="protein sequence ID" value="KAK3253772.1"/>
    <property type="molecule type" value="Genomic_DNA"/>
</dbReference>
<feature type="transmembrane region" description="Helical" evidence="2">
    <location>
        <begin position="1041"/>
        <end position="1064"/>
    </location>
</feature>
<feature type="transmembrane region" description="Helical" evidence="2">
    <location>
        <begin position="1155"/>
        <end position="1184"/>
    </location>
</feature>
<feature type="transmembrane region" description="Helical" evidence="2">
    <location>
        <begin position="631"/>
        <end position="655"/>
    </location>
</feature>
<evidence type="ECO:0000256" key="2">
    <source>
        <dbReference type="SAM" id="Phobius"/>
    </source>
</evidence>
<feature type="transmembrane region" description="Helical" evidence="2">
    <location>
        <begin position="1548"/>
        <end position="1579"/>
    </location>
</feature>
<name>A0AAE0CEU4_9CHLO</name>
<keyword evidence="2" id="KW-0812">Transmembrane</keyword>
<feature type="compositionally biased region" description="Basic and acidic residues" evidence="1">
    <location>
        <begin position="1744"/>
        <end position="1762"/>
    </location>
</feature>
<feature type="region of interest" description="Disordered" evidence="1">
    <location>
        <begin position="789"/>
        <end position="813"/>
    </location>
</feature>
<feature type="transmembrane region" description="Helical" evidence="2">
    <location>
        <begin position="1107"/>
        <end position="1134"/>
    </location>
</feature>
<comment type="caution">
    <text evidence="3">The sequence shown here is derived from an EMBL/GenBank/DDBJ whole genome shotgun (WGS) entry which is preliminary data.</text>
</comment>
<feature type="non-terminal residue" evidence="3">
    <location>
        <position position="3391"/>
    </location>
</feature>
<feature type="transmembrane region" description="Helical" evidence="2">
    <location>
        <begin position="1190"/>
        <end position="1206"/>
    </location>
</feature>
<feature type="region of interest" description="Disordered" evidence="1">
    <location>
        <begin position="1744"/>
        <end position="1765"/>
    </location>
</feature>
<feature type="transmembrane region" description="Helical" evidence="2">
    <location>
        <begin position="68"/>
        <end position="89"/>
    </location>
</feature>
<sequence>MLNNYLADSETDAPTSLEELGYANPLGELARKLRDNVGTSISAQRGEAYPLSLLRDAALMRRVRRYRLWSVFITLLLYAGTLFLLLNFITPKHVHLETYQFPPTTDLVILRVESGERQFSYSTIIRFEACGMGACGGPLGELDARINSGGSIAVGSYVSKTIPGEGNATGSALRVVTIDVGLTNRNDLVHELTVRAGTRGLPAMAVLLQGVGFVLMEGAAGAGAPLDLSAGLYAFALDAVPVTVHFQNVRYHNVMVMLENGVVELEESVFLDSRPAVNGSAEECGAAEAAVVLEEVFQSAGIDVLGFLEAQLNTSLAGFNSTGGLDNSTGGLDNGTEVCSSVVFLTTGYELWVSDPGLSQSGGDIAISTEQSVTVQYGIVNDVYCFSAPNVTGPLEQCEVSSSTSNVTTTAYNTTGNSTVATNTTTEVTTNSSVCKGIVKLENAVPDSNLTSALVTLVGAGGLYLTVNASSGTGLAAGRNPWTVGLDEEKAAYLSTVQDWINQGGSQDALIRIDLDGPGQDIGEWLLSTSWPYLVTDPSIMGLVSATLLYPRVSRSSPGRLYPAICPYTGPITEVDSLGVVSDLISGLIGQTPTQHFGMRKSTGGNPRYQYGMNDDRVYVNNRISKSSDGITYLVFLLSIVLGTVGGLATTWVVLKLLLHYQKKKAEELAKMAALERTKHSQDTGPGGGGAMQQRKADAVIMYTDLWKCHTPKQTKVEQAKAAKLAEARKRAKKTGQSAWDLAVGAAHALITGWEDIFEFLRYQLTDSMMVYLQNMAYVDLADSAAQDGDKAGAEGQGLGENDTEETARSQAAPASSVPRVLIKEFSAAYETFCLQFGLRTMVLRDKAVEDVCKQFGVQFVRMTNDSTIMVRKLQWRPTQDMEAAKEQSKDLSKDSSLEAIITEFLQVYCMQSTFDDDYIFLVDLEEWLFDFTDELGLPESERPSLRASAAAQQALLDFGSYISMDEAVWYVEGVIQEDDIPSNIATALEDATSGSGRAPAYKFDSTLCRTTEPTISSRWYLLLTNELSSKMFKGHFLNEIVIVTYTACANMILVMPIPIMTYYEASGDGFLKSRDQVTTHYFQITDLLWGNTGFLEETGWVYNSPWWASALMAYCDVYRVVASLAIFSHYATLTAYQGEHVYFKKTVSRRTLDVCYAAAAVMLIFGYSFYIFLVMCWCVLGAVLNPDQFLAYASAVLSLFGYITVKYNSLSTFRSTFKGKVRAIVERKLAELQGQDGDKAKKDGSSAASTSKGGLLSAATKAASELKQQSGVLGLLAVPAVEGNLPALREVLVQELGMHDAVAGLLVTLFYPLEIYKGETREQRLTKNISELAEAAGLPAAVIQAFVEVLQSHGGDAETHQRSLHILLRTLFPDEKVKHEELMLLLEVGKGVMAGHSLDSLVAWAESRFEGDLHNELHKIHLIAKSCLRIVYAQPQQRAQAQEDFLQALEKLGINLPTQLIKALWRMYHGDPGAMMELAEVFHLPGTVLQGEHSSPTFLCSPALLPLVWNLPQLLRGAASLQAALRRCVPPGCSVALRPSRLRWRPWVLYGIVLLSKGVQGPGVSSAAVMQFLVSLLMQRVTGHSQNSPTRKQDQGKQDQVEEAVRVICHLSSPQDDAEGSSPGGAKEGGADVKKATWKSWAEDGVELSAGEVVFACLEDHPEAITYHRHMHKIATGLNTTLRRGVLIELARLVQGEFTVLVEKGMPGLVTRLRMQQTATRLPTGVALLVLLAKGHKWTLSKGSKEAADQSRAKEKEKEKTTPVGRMSKLISPALLWAGPPQVAALKGQFTPAKDLKTEVNELKELLLGTRCFNEATLAKVMSGDTKAALKALSNLIPGPQFQNTAISLAQISLGTAQEAQWEQVREILGTVKGVVRLVCELARGDVVLILGVRSRLAKAIRSSSRGAQGVLAEMEAQTLLERCDPMHINLLAKLFGTTPLATVERLRDHFKGEAETAKVSKKVNALGSDAQWQRMKGLLDKCSVSRLQSLTDCEAAWEVPREFLRALCGLPKPAGQAPGAASDADTAALLAVAERALEYIFGEGVDEVLVGGAIRDKFKQLTPQQLTVTRQLGKLSAGSQGLLDLVAKRQRRHQAPAWRPFDGPFDRARQAQEVAGAALAVLWESQAKGTSAGKRFAEAAAPKRPPSSLTTGLKALKGRFTKATSSPSMDAVHHVQSDAVASNFAREVQEAEIEEGMDIDKGALEALVRTAIALKQGRNRSLRGALSDLLKGSWLGCELKWAVVIDSLMALAGRGQLLDLSRLSTLKGSPLPSFQHIQELVTFVRAGNVPRFPLTNFCKLVKVNSDLAGGLVAVLKHDVAFPLGKLCGDLALGVRPALVQAMLACLLPEVLPRQLLPLANRLECMDFLDLPTAGAVIRLSHRHLPTIQTMSERLDAANQPSESNDPTALNRISLGDFCKTALLYHSCDVNSIPANTSLISLQTYMFENVAEFATGHTVLQTQIWDKQKSPNAVPAESGETREPVTEAQAWDRRMFGEGLRLMMQAGRGSKEALKTIALVLMGQRWLSSHGVWLRLRWQHVNSVLKHFDIRPVVRDVIQEDEVLFDKKMSFGPRFSDEEEEALLDWLMSVVRSLGQWRQADDETMATPGKVGIKIDTRTNLNNTLSSTLSSTMTFARLDSSLQSSQEALKCTADSSPQVLAGALAAALNGKRAENAEVAEMYLNCLYFASGTRLTQACGGLLKAFPGPPSAQQGQAPAVPATRNVQAFSALTAIAVGNFEEFAHGYKLDGVGADDGRALIRQVLGKPQEVPKRQSEEDPDKNFMTMVHCMLLLARGPMTVTDRNQYTEIMKQLTNADATGPPTTPRGDEQDPLKTLHSLALLGAGTRGERLGIGLSRKQREAQLHQRENVWTEVCVLLQRRIAPNNSPEQLRVVMALETLLRLSTAEVHPTHTATWETRDLGDPVLKEPELETLKAQLKSQRSSLGAVLLSGMNPPLESVKPKIVSSMIATLRPEVLTITRAGALAKEFGFDAKMLRAVMRSLAGDLALFTKTGADLVRHSAVTRSTTSLIFYGGARGLGALNIIAGAAHAPAMLTEGVAMGLTGFFSGSSFNALRLSDVLGLPRGLLLWSMRCRSGSARLLEQCVHELVKEMGLREDDAVARQVVRTALLAARGELAPAAELITQHCAGDTTLLKAWVLLCPVCSVIVEAREWKEAEKTLRALLCLLLPESLKESVGSISPFEIKIMYCVLKAAGGAPVFPPASAQMWEQLLLDLMQQGLVPAGCYKVGILLLQLAQGQVPTISLFKQLVDHLSQPRASAELQRSTSGEPPPLGMDALHAAPWYEEAQEAAELVHLVYALFRATQAGSGEQPVKLALQLGARCAMKVLESVSGDRFLSVFGRQILGAFSGGRPKNTSQYLGEHNLLVGP</sequence>
<organism evidence="3 4">
    <name type="scientific">Cymbomonas tetramitiformis</name>
    <dbReference type="NCBI Taxonomy" id="36881"/>
    <lineage>
        <taxon>Eukaryota</taxon>
        <taxon>Viridiplantae</taxon>
        <taxon>Chlorophyta</taxon>
        <taxon>Pyramimonadophyceae</taxon>
        <taxon>Pyramimonadales</taxon>
        <taxon>Pyramimonadaceae</taxon>
        <taxon>Cymbomonas</taxon>
    </lineage>
</organism>
<keyword evidence="4" id="KW-1185">Reference proteome</keyword>
<accession>A0AAE0CEU4</accession>
<proteinExistence type="predicted"/>